<comment type="caution">
    <text evidence="12">The sequence shown here is derived from an EMBL/GenBank/DDBJ whole genome shotgun (WGS) entry which is preliminary data.</text>
</comment>
<keyword evidence="13" id="KW-1185">Reference proteome</keyword>
<evidence type="ECO:0000313" key="13">
    <source>
        <dbReference type="Proteomes" id="UP000193467"/>
    </source>
</evidence>
<evidence type="ECO:0000256" key="9">
    <source>
        <dbReference type="ARBA" id="ARBA00023136"/>
    </source>
</evidence>
<keyword evidence="3 11" id="KW-0813">Transport</keyword>
<evidence type="ECO:0000256" key="11">
    <source>
        <dbReference type="RuleBase" id="RU000488"/>
    </source>
</evidence>
<dbReference type="Pfam" id="PF00153">
    <property type="entry name" value="Mito_carr"/>
    <property type="match status" value="3"/>
</dbReference>
<dbReference type="PRINTS" id="PR00926">
    <property type="entry name" value="MITOCARRIER"/>
</dbReference>
<dbReference type="InterPro" id="IPR023395">
    <property type="entry name" value="MCP_dom_sf"/>
</dbReference>
<dbReference type="AlphaFoldDB" id="A0A1Y2FXH6"/>
<evidence type="ECO:0000256" key="5">
    <source>
        <dbReference type="ARBA" id="ARBA00022737"/>
    </source>
</evidence>
<feature type="repeat" description="Solcar" evidence="10">
    <location>
        <begin position="210"/>
        <end position="294"/>
    </location>
</feature>
<dbReference type="GO" id="GO:0005315">
    <property type="term" value="F:phosphate transmembrane transporter activity"/>
    <property type="evidence" value="ECO:0007669"/>
    <property type="project" value="InterPro"/>
</dbReference>
<dbReference type="PROSITE" id="PS50920">
    <property type="entry name" value="SOLCAR"/>
    <property type="match status" value="3"/>
</dbReference>
<dbReference type="GO" id="GO:0005743">
    <property type="term" value="C:mitochondrial inner membrane"/>
    <property type="evidence" value="ECO:0007669"/>
    <property type="project" value="UniProtKB-SubCell"/>
</dbReference>
<dbReference type="InterPro" id="IPR002067">
    <property type="entry name" value="MCP"/>
</dbReference>
<proteinExistence type="inferred from homology"/>
<comment type="subcellular location">
    <subcellularLocation>
        <location evidence="1">Mitochondrion inner membrane</location>
        <topology evidence="1">Multi-pass membrane protein</topology>
    </subcellularLocation>
</comment>
<dbReference type="PANTHER" id="PTHR45671">
    <property type="entry name" value="SOLUTE CARRIER FAMILY 25 (MITOCHONDRIAL CARRIER PHOSPHATE CARRIER), MEMBER 3, LIKE-RELATED-RELATED"/>
    <property type="match status" value="1"/>
</dbReference>
<feature type="repeat" description="Solcar" evidence="10">
    <location>
        <begin position="109"/>
        <end position="193"/>
    </location>
</feature>
<evidence type="ECO:0000256" key="3">
    <source>
        <dbReference type="ARBA" id="ARBA00022448"/>
    </source>
</evidence>
<name>A0A1Y2FXH6_9BASI</name>
<keyword evidence="8" id="KW-0496">Mitochondrion</keyword>
<protein>
    <submittedName>
        <fullName evidence="12">Mitochondrial carrier domain-containing protein</fullName>
    </submittedName>
</protein>
<keyword evidence="6" id="KW-0999">Mitochondrion inner membrane</keyword>
<evidence type="ECO:0000256" key="7">
    <source>
        <dbReference type="ARBA" id="ARBA00022989"/>
    </source>
</evidence>
<evidence type="ECO:0000256" key="4">
    <source>
        <dbReference type="ARBA" id="ARBA00022692"/>
    </source>
</evidence>
<accession>A0A1Y2FXH6</accession>
<gene>
    <name evidence="12" type="ORF">BCR35DRAFT_329675</name>
</gene>
<sequence>MTAIPQFTSSDYVKFFGAGALCCTITHGAMTPIDVVKTRIQLDPSMKKLGMLGTGRDILAKEGAKGLLTGFGATAVGYLVQGGAKFAGYEYWKKKGVEYYGGYEGAIPHRTGIYLGAAAIAEFFADVLLTPLEATRIRLVSDRTYASGLPTGFMKMAREGGFAELYAGFIPILCKQIPYALGQFATNEWAHEQVYRQMSPERKAALSVTEETGITLGCGITAGVAAAILSQPADTLLSKINQGKGGSGSTVSRLITLAKQTGPIGLFDGLGPRIIMTAGLVSGQFLVYGYVKKALGAPGGIEIHKD</sequence>
<dbReference type="PANTHER" id="PTHR45671:SF15">
    <property type="entry name" value="MIR1-PHOSPHATE TRANSPORTER OF THE MITOCHONDRIAL CARRIER (MCF) FAMILY"/>
    <property type="match status" value="1"/>
</dbReference>
<keyword evidence="5" id="KW-0677">Repeat</keyword>
<reference evidence="12 13" key="1">
    <citation type="submission" date="2016-07" db="EMBL/GenBank/DDBJ databases">
        <title>Pervasive Adenine N6-methylation of Active Genes in Fungi.</title>
        <authorList>
            <consortium name="DOE Joint Genome Institute"/>
            <person name="Mondo S.J."/>
            <person name="Dannebaum R.O."/>
            <person name="Kuo R.C."/>
            <person name="Labutti K."/>
            <person name="Haridas S."/>
            <person name="Kuo A."/>
            <person name="Salamov A."/>
            <person name="Ahrendt S.R."/>
            <person name="Lipzen A."/>
            <person name="Sullivan W."/>
            <person name="Andreopoulos W.B."/>
            <person name="Clum A."/>
            <person name="Lindquist E."/>
            <person name="Daum C."/>
            <person name="Ramamoorthy G.K."/>
            <person name="Gryganskyi A."/>
            <person name="Culley D."/>
            <person name="Magnuson J.K."/>
            <person name="James T.Y."/>
            <person name="O'Malley M.A."/>
            <person name="Stajich J.E."/>
            <person name="Spatafora J.W."/>
            <person name="Visel A."/>
            <person name="Grigoriev I.V."/>
        </authorList>
    </citation>
    <scope>NUCLEOTIDE SEQUENCE [LARGE SCALE GENOMIC DNA]</scope>
    <source>
        <strain evidence="12 13">62-1032</strain>
    </source>
</reference>
<evidence type="ECO:0000256" key="6">
    <source>
        <dbReference type="ARBA" id="ARBA00022792"/>
    </source>
</evidence>
<keyword evidence="4 10" id="KW-0812">Transmembrane</keyword>
<keyword evidence="9 10" id="KW-0472">Membrane</keyword>
<evidence type="ECO:0000313" key="12">
    <source>
        <dbReference type="EMBL" id="ORY88767.1"/>
    </source>
</evidence>
<comment type="similarity">
    <text evidence="2 11">Belongs to the mitochondrial carrier (TC 2.A.29) family.</text>
</comment>
<keyword evidence="7" id="KW-1133">Transmembrane helix</keyword>
<evidence type="ECO:0000256" key="2">
    <source>
        <dbReference type="ARBA" id="ARBA00006375"/>
    </source>
</evidence>
<feature type="repeat" description="Solcar" evidence="10">
    <location>
        <begin position="10"/>
        <end position="95"/>
    </location>
</feature>
<dbReference type="EMBL" id="MCGR01000008">
    <property type="protein sequence ID" value="ORY88767.1"/>
    <property type="molecule type" value="Genomic_DNA"/>
</dbReference>
<evidence type="ECO:0000256" key="8">
    <source>
        <dbReference type="ARBA" id="ARBA00023128"/>
    </source>
</evidence>
<dbReference type="InParanoid" id="A0A1Y2FXH6"/>
<dbReference type="SUPFAM" id="SSF103506">
    <property type="entry name" value="Mitochondrial carrier"/>
    <property type="match status" value="1"/>
</dbReference>
<evidence type="ECO:0000256" key="1">
    <source>
        <dbReference type="ARBA" id="ARBA00004448"/>
    </source>
</evidence>
<dbReference type="GO" id="GO:1990547">
    <property type="term" value="P:mitochondrial phosphate ion transmembrane transport"/>
    <property type="evidence" value="ECO:0007669"/>
    <property type="project" value="InterPro"/>
</dbReference>
<dbReference type="Gene3D" id="1.50.40.10">
    <property type="entry name" value="Mitochondrial carrier domain"/>
    <property type="match status" value="1"/>
</dbReference>
<dbReference type="STRING" id="106004.A0A1Y2FXH6"/>
<dbReference type="InterPro" id="IPR044677">
    <property type="entry name" value="SLC25A3/Pic2/Mir1-like"/>
</dbReference>
<evidence type="ECO:0000256" key="10">
    <source>
        <dbReference type="PROSITE-ProRule" id="PRU00282"/>
    </source>
</evidence>
<organism evidence="12 13">
    <name type="scientific">Leucosporidium creatinivorum</name>
    <dbReference type="NCBI Taxonomy" id="106004"/>
    <lineage>
        <taxon>Eukaryota</taxon>
        <taxon>Fungi</taxon>
        <taxon>Dikarya</taxon>
        <taxon>Basidiomycota</taxon>
        <taxon>Pucciniomycotina</taxon>
        <taxon>Microbotryomycetes</taxon>
        <taxon>Leucosporidiales</taxon>
        <taxon>Leucosporidium</taxon>
    </lineage>
</organism>
<dbReference type="InterPro" id="IPR018108">
    <property type="entry name" value="MCP_transmembrane"/>
</dbReference>
<dbReference type="Proteomes" id="UP000193467">
    <property type="component" value="Unassembled WGS sequence"/>
</dbReference>
<dbReference type="OrthoDB" id="427452at2759"/>